<dbReference type="Pfam" id="PF06060">
    <property type="entry name" value="Mesothelin"/>
    <property type="match status" value="1"/>
</dbReference>
<evidence type="ECO:0000256" key="2">
    <source>
        <dbReference type="ARBA" id="ARBA00011016"/>
    </source>
</evidence>
<dbReference type="Proteomes" id="UP000472271">
    <property type="component" value="Chromosome 22"/>
</dbReference>
<feature type="compositionally biased region" description="Polar residues" evidence="7">
    <location>
        <begin position="1310"/>
        <end position="1326"/>
    </location>
</feature>
<keyword evidence="5" id="KW-0472">Membrane</keyword>
<feature type="region of interest" description="Disordered" evidence="7">
    <location>
        <begin position="1310"/>
        <end position="1336"/>
    </location>
</feature>
<dbReference type="GO" id="GO:0016020">
    <property type="term" value="C:membrane"/>
    <property type="evidence" value="ECO:0007669"/>
    <property type="project" value="UniProtKB-SubCell"/>
</dbReference>
<evidence type="ECO:0000256" key="1">
    <source>
        <dbReference type="ARBA" id="ARBA00004370"/>
    </source>
</evidence>
<dbReference type="PANTHER" id="PTHR23412:SF6">
    <property type="entry name" value="MESOTHELIN"/>
    <property type="match status" value="1"/>
</dbReference>
<reference evidence="8" key="1">
    <citation type="submission" date="2019-06" db="EMBL/GenBank/DDBJ databases">
        <authorList>
            <consortium name="Wellcome Sanger Institute Data Sharing"/>
        </authorList>
    </citation>
    <scope>NUCLEOTIDE SEQUENCE [LARGE SCALE GENOMIC DNA]</scope>
</reference>
<dbReference type="GO" id="GO:0009986">
    <property type="term" value="C:cell surface"/>
    <property type="evidence" value="ECO:0007669"/>
    <property type="project" value="TreeGrafter"/>
</dbReference>
<name>A0A673C558_9TELE</name>
<proteinExistence type="inferred from homology"/>
<dbReference type="InterPro" id="IPR026664">
    <property type="entry name" value="Stereocilin-rel"/>
</dbReference>
<dbReference type="InterPro" id="IPR010335">
    <property type="entry name" value="Mesothelin"/>
</dbReference>
<feature type="compositionally biased region" description="Low complexity" evidence="7">
    <location>
        <begin position="1327"/>
        <end position="1336"/>
    </location>
</feature>
<dbReference type="PANTHER" id="PTHR23412">
    <property type="entry name" value="STEREOCILIN RELATED"/>
    <property type="match status" value="1"/>
</dbReference>
<evidence type="ECO:0000256" key="7">
    <source>
        <dbReference type="SAM" id="MobiDB-lite"/>
    </source>
</evidence>
<reference evidence="8" key="3">
    <citation type="submission" date="2025-09" db="UniProtKB">
        <authorList>
            <consortium name="Ensembl"/>
        </authorList>
    </citation>
    <scope>IDENTIFICATION</scope>
</reference>
<evidence type="ECO:0008006" key="10">
    <source>
        <dbReference type="Google" id="ProtNLM"/>
    </source>
</evidence>
<organism evidence="8 9">
    <name type="scientific">Sphaeramia orbicularis</name>
    <name type="common">orbiculate cardinalfish</name>
    <dbReference type="NCBI Taxonomy" id="375764"/>
    <lineage>
        <taxon>Eukaryota</taxon>
        <taxon>Metazoa</taxon>
        <taxon>Chordata</taxon>
        <taxon>Craniata</taxon>
        <taxon>Vertebrata</taxon>
        <taxon>Euteleostomi</taxon>
        <taxon>Actinopterygii</taxon>
        <taxon>Neopterygii</taxon>
        <taxon>Teleostei</taxon>
        <taxon>Neoteleostei</taxon>
        <taxon>Acanthomorphata</taxon>
        <taxon>Gobiaria</taxon>
        <taxon>Kurtiformes</taxon>
        <taxon>Apogonoidei</taxon>
        <taxon>Apogonidae</taxon>
        <taxon>Apogoninae</taxon>
        <taxon>Sphaeramia</taxon>
    </lineage>
</organism>
<keyword evidence="4" id="KW-0130">Cell adhesion</keyword>
<keyword evidence="9" id="KW-1185">Reference proteome</keyword>
<comment type="subcellular location">
    <subcellularLocation>
        <location evidence="1">Membrane</location>
    </subcellularLocation>
</comment>
<comment type="similarity">
    <text evidence="2">Belongs to the mesothelin family.</text>
</comment>
<evidence type="ECO:0000256" key="6">
    <source>
        <dbReference type="ARBA" id="ARBA00023180"/>
    </source>
</evidence>
<evidence type="ECO:0000256" key="5">
    <source>
        <dbReference type="ARBA" id="ARBA00023136"/>
    </source>
</evidence>
<dbReference type="GO" id="GO:0007160">
    <property type="term" value="P:cell-matrix adhesion"/>
    <property type="evidence" value="ECO:0007669"/>
    <property type="project" value="TreeGrafter"/>
</dbReference>
<evidence type="ECO:0000313" key="8">
    <source>
        <dbReference type="Ensembl" id="ENSSORP00005048052.1"/>
    </source>
</evidence>
<evidence type="ECO:0000256" key="4">
    <source>
        <dbReference type="ARBA" id="ARBA00022889"/>
    </source>
</evidence>
<keyword evidence="6" id="KW-0325">Glycoprotein</keyword>
<reference evidence="8" key="2">
    <citation type="submission" date="2025-08" db="UniProtKB">
        <authorList>
            <consortium name="Ensembl"/>
        </authorList>
    </citation>
    <scope>IDENTIFICATION</scope>
</reference>
<accession>A0A673C558</accession>
<evidence type="ECO:0000256" key="3">
    <source>
        <dbReference type="ARBA" id="ARBA00022729"/>
    </source>
</evidence>
<protein>
    <recommendedName>
        <fullName evidence="10">Mesothelin a</fullName>
    </recommendedName>
</protein>
<evidence type="ECO:0000313" key="9">
    <source>
        <dbReference type="Proteomes" id="UP000472271"/>
    </source>
</evidence>
<keyword evidence="3" id="KW-0732">Signal</keyword>
<sequence length="1385" mass="152809">MALGPKLHMLNAEGFRLWFQVYLPLFLPSINSRTFEIIPRNITCDSYQEIVQGCNNVFIHLTMRQTQYVFSFAKDYLRRHSSSGFSCVGSINDDRQWVEKNFGQFSVLSTYMDFVTLKNNFNGVQVADLLTPIQLSELAATPSQLRTKQDVTKVMSFISSDELAAFFDVVSPAVEIHQANYTEEVKSAFLQAIFDRGILSSPGINDTEFLLWLTVRLRPFLVNLPPSFVTPLFDIGTNRSCDNSQEMFTLLDTIHLTLSNTTQKEIFHSTILFLQGLTPLRCYEGGSFYVYLRRTFLSFGFPDLSMLMSLLPETRKAELLSTITTSELQQFLSQPNVIGNDPDICVLYNNYNNSLAFLEFEDVPDDVRMVTLPCFWPLALSSNSRSEADLWFNRRLRNYLNFVSKSLISSTEVQNASCLGFQKLVSVMGSNFTYNSSNFGRDDVYVTIRTYLSTGSQVRCFNASDPELNSTAWFVNNIGNFVTFITLDDLTTFLSTSETNVFLENQANLELFNNVALPTNVTEYYITQLFAFNPTFNPSLLPGFFLCSSEVPDSAYSAVDEADTILILSELEKFCNGTEDPVVTAALASNFKTITAQTFEALGKSSSGLTSSQITSVSPSVLISSLSTLSSVSTWNQEQAITIIESITASGFQIKTGSSLESLGTLIAGVPSRTIESISSAELLSVSQTPTFVSNMLTAPTVVQQTYVQKIISVDQRPATVVVNVPDAMATEIPLTNLVFSEQDVNISVINQKTWTSEQASIFFGVLSTTSFDIEELSPFVLQGFSCTSVQKMTKTRIQKLIHASRPRIGRAKVVLKESQLTCMYNHLSGNFSQNFRDYPADMLLFFENTDVQTTRCRSYFSAVGAADFSVVSSSLNKNTLLFSEARKCLGISGLNLSRDNVEVLGNMTCTLNSSYISNSDPLILEKLKACKGFSDSQVAAMETLLLSGNTIYGNATTWNQQTLRNLGTLPLYFTRNFWGRFTTAAKRRFLKTFMPQLRKAKTEKTKLKALFKQISGFRIKRGAGCTVGNITQVIVSDASFPFGYDLTQFDLCLDVPVLKDNLNSICEKVDDNDFQTIILRKLNEAYPSGVSDQNVQVLGSVSRVASLADISKWNIAIIDTLAALMKSEDGSWEAAKSKAIITKYLNTSGNSLGSAELNVIGSNLCSLDVSTLKTITADSIRNAKSLDVSSCSTEQKKVLYEISSTSFSSQRADAATYYTLIKGYLGGAPLASVLDLSTKNISMDIEIFKSLDPNVRARLNVTNVQGLLGTHLPDLKLFQADSVVQNWVNRQLQSDLDTLGLGLISNRTDPTTSSLSSNHTVTPPQGNTTLSGNTSVTTTSLTTAITTQKVVANTTSGGAEFTKHPTSIFLAALLTSVLQLLQHT</sequence>
<dbReference type="Ensembl" id="ENSSORT00005049239.1">
    <property type="protein sequence ID" value="ENSSORP00005048052.1"/>
    <property type="gene ID" value="ENSSORG00005021940.1"/>
</dbReference>
<dbReference type="InParanoid" id="A0A673C558"/>